<dbReference type="eggNOG" id="ENOG502ZBDQ">
    <property type="taxonomic scope" value="Bacteria"/>
</dbReference>
<evidence type="ECO:0000313" key="2">
    <source>
        <dbReference type="Proteomes" id="UP000004095"/>
    </source>
</evidence>
<reference evidence="1 2" key="1">
    <citation type="submission" date="2007-01" db="EMBL/GenBank/DDBJ databases">
        <authorList>
            <person name="Haygood M."/>
            <person name="Podell S."/>
            <person name="Anderson C."/>
            <person name="Hopkinson B."/>
            <person name="Roe K."/>
            <person name="Barbeau K."/>
            <person name="Gaasterland T."/>
            <person name="Ferriera S."/>
            <person name="Johnson J."/>
            <person name="Kravitz S."/>
            <person name="Beeson K."/>
            <person name="Sutton G."/>
            <person name="Rogers Y.-H."/>
            <person name="Friedman R."/>
            <person name="Frazier M."/>
            <person name="Venter J.C."/>
        </authorList>
    </citation>
    <scope>NUCLEOTIDE SEQUENCE [LARGE SCALE GENOMIC DNA]</scope>
    <source>
        <strain evidence="1 2">ATCC 23134</strain>
    </source>
</reference>
<dbReference type="EMBL" id="AAWS01000007">
    <property type="protein sequence ID" value="EAY30314.1"/>
    <property type="molecule type" value="Genomic_DNA"/>
</dbReference>
<name>A1ZH45_MICM2</name>
<dbReference type="AlphaFoldDB" id="A1ZH45"/>
<keyword evidence="2" id="KW-1185">Reference proteome</keyword>
<protein>
    <submittedName>
        <fullName evidence="1">Uncharacterized protein</fullName>
    </submittedName>
</protein>
<comment type="caution">
    <text evidence="1">The sequence shown here is derived from an EMBL/GenBank/DDBJ whole genome shotgun (WGS) entry which is preliminary data.</text>
</comment>
<accession>A1ZH45</accession>
<evidence type="ECO:0000313" key="1">
    <source>
        <dbReference type="EMBL" id="EAY30314.1"/>
    </source>
</evidence>
<sequence length="383" mass="43616">MVAFIYTCGYSQKHKYVHNSNGDKITVDYEGKITLADNDKSIAAISDFGYFRFKKNSQEIYIKAEAGGKLTYTYYVRGKKKSYEPEGRAWFENELPQLIRESGFAAESRVARFYKQGGTSAVLDEIKQLEKDYAQYKYFKYLLRNHPVKNTELTNVVDLIGTEIKSDYYKGKILRNNHQKFLQNTKTTSSYVKAVANINSDYEKSKALRKALQQHLPDQLMVKVIDASIGINSDYEKSKVLRSITSKRPLSKKALDKVLVSTISINSDYEKSKVLRSILVSNSLNDQQMVNVINTVKKIGSDYEKSKILRKALIKSPLSEFQLKTILDVTMGINSNHEKAKVLMNVGKKMPANNAALKKQFTKVAKTINSDHDYGKVMRSLNK</sequence>
<organism evidence="1 2">
    <name type="scientific">Microscilla marina ATCC 23134</name>
    <dbReference type="NCBI Taxonomy" id="313606"/>
    <lineage>
        <taxon>Bacteria</taxon>
        <taxon>Pseudomonadati</taxon>
        <taxon>Bacteroidota</taxon>
        <taxon>Cytophagia</taxon>
        <taxon>Cytophagales</taxon>
        <taxon>Microscillaceae</taxon>
        <taxon>Microscilla</taxon>
    </lineage>
</organism>
<proteinExistence type="predicted"/>
<gene>
    <name evidence="1" type="ORF">M23134_08138</name>
</gene>
<dbReference type="Proteomes" id="UP000004095">
    <property type="component" value="Unassembled WGS sequence"/>
</dbReference>